<dbReference type="Proteomes" id="UP000182321">
    <property type="component" value="Unassembled WGS sequence"/>
</dbReference>
<dbReference type="EMBL" id="FNZX01000008">
    <property type="protein sequence ID" value="SEK68735.1"/>
    <property type="molecule type" value="Genomic_DNA"/>
</dbReference>
<accession>A0A1H7J6J0</accession>
<gene>
    <name evidence="1" type="ORF">SAMN02910377_01568</name>
</gene>
<dbReference type="AlphaFoldDB" id="A0A1H7J6J0"/>
<name>A0A1H7J6J0_9FIRM</name>
<reference evidence="2" key="1">
    <citation type="submission" date="2016-10" db="EMBL/GenBank/DDBJ databases">
        <authorList>
            <person name="Varghese N."/>
        </authorList>
    </citation>
    <scope>NUCLEOTIDE SEQUENCE [LARGE SCALE GENOMIC DNA]</scope>
    <source>
        <strain evidence="2">ACV-9</strain>
    </source>
</reference>
<proteinExistence type="predicted"/>
<sequence>MSEKMLVTQALDERDLLVKKISDKIGKASFVDSIKHNEEKVFDGRIEKDEFAKNAHSAYQQIEDLIIRYQKIDSAIVASNAATVIKTSYGEYTVAGAISLRSRLRNSDIYDSSLDFEYNLQEKMEEELNNCLTQIELKNRQLQSTAESMRMSILGKDTKVKDDKPLEVVDTYVKENTTELVDPLNIKEKISLLKEKRDTILSELDTQIKVSNATTFIEI</sequence>
<organism evidence="1 2">
    <name type="scientific">Pseudobutyrivibrio ruminis</name>
    <dbReference type="NCBI Taxonomy" id="46206"/>
    <lineage>
        <taxon>Bacteria</taxon>
        <taxon>Bacillati</taxon>
        <taxon>Bacillota</taxon>
        <taxon>Clostridia</taxon>
        <taxon>Lachnospirales</taxon>
        <taxon>Lachnospiraceae</taxon>
        <taxon>Pseudobutyrivibrio</taxon>
    </lineage>
</organism>
<protein>
    <submittedName>
        <fullName evidence="1">Uncharacterized protein</fullName>
    </submittedName>
</protein>
<evidence type="ECO:0000313" key="1">
    <source>
        <dbReference type="EMBL" id="SEK68735.1"/>
    </source>
</evidence>
<keyword evidence="2" id="KW-1185">Reference proteome</keyword>
<evidence type="ECO:0000313" key="2">
    <source>
        <dbReference type="Proteomes" id="UP000182321"/>
    </source>
</evidence>
<dbReference type="RefSeq" id="WP_074790797.1">
    <property type="nucleotide sequence ID" value="NZ_FNZX01000008.1"/>
</dbReference>